<dbReference type="PANTHER" id="PTHR34986">
    <property type="entry name" value="EVOLVED BETA-GALACTOSIDASE SUBUNIT BETA"/>
    <property type="match status" value="1"/>
</dbReference>
<dbReference type="Pfam" id="PF04074">
    <property type="entry name" value="DUF386"/>
    <property type="match status" value="1"/>
</dbReference>
<dbReference type="InterPro" id="IPR004375">
    <property type="entry name" value="NanQ/TabA/YiaL"/>
</dbReference>
<dbReference type="InterPro" id="IPR037012">
    <property type="entry name" value="NanQ/TabA/YiaL_sf"/>
</dbReference>
<keyword evidence="1" id="KW-0326">Glycosidase</keyword>
<dbReference type="EC" id="3.2.1.23" evidence="1"/>
<keyword evidence="1" id="KW-0378">Hydrolase</keyword>
<gene>
    <name evidence="1" type="ORF">LA374_18875</name>
</gene>
<dbReference type="PANTHER" id="PTHR34986:SF4">
    <property type="entry name" value="EVOLVED BETA-GALACTOSIDASE SUBUNIT BETA-RELATED"/>
    <property type="match status" value="1"/>
</dbReference>
<comment type="caution">
    <text evidence="1">The sequence shown here is derived from an EMBL/GenBank/DDBJ whole genome shotgun (WGS) entry which is preliminary data.</text>
</comment>
<name>A0ABS7VH89_9GAMM</name>
<dbReference type="RefSeq" id="WP_050665349.1">
    <property type="nucleotide sequence ID" value="NZ_CDDB01000021.1"/>
</dbReference>
<evidence type="ECO:0000313" key="2">
    <source>
        <dbReference type="Proteomes" id="UP000774958"/>
    </source>
</evidence>
<dbReference type="Proteomes" id="UP000774958">
    <property type="component" value="Unassembled WGS sequence"/>
</dbReference>
<dbReference type="EMBL" id="JAIRBT010000038">
    <property type="protein sequence ID" value="MBZ6068249.1"/>
    <property type="molecule type" value="Genomic_DNA"/>
</dbReference>
<dbReference type="NCBIfam" id="NF007571">
    <property type="entry name" value="PRK10202.1"/>
    <property type="match status" value="1"/>
</dbReference>
<reference evidence="1 2" key="1">
    <citation type="submission" date="2021-09" db="EMBL/GenBank/DDBJ databases">
        <title>Aeromonas schubertii isolated from Asian sea bass.</title>
        <authorList>
            <person name="Pinpimai K."/>
        </authorList>
    </citation>
    <scope>NUCLEOTIDE SEQUENCE [LARGE SCALE GENOMIC DNA]</scope>
    <source>
        <strain evidence="1 2">CHULA2021a</strain>
    </source>
</reference>
<sequence>MITLESLDLFKQVYREGKKWNRCIEAIDNLPNIRPGVFHSIGDSLVYRLFEGVSPAKETFEGTRRYVDLHYYLEGEETVEWAAKDDLGVVQAYDDCTDREQLGGEVQQRCRVGHGQVVLFESDKAYRFCGDAPVRKVIIKVTVEGGYFKNK</sequence>
<organism evidence="1 2">
    <name type="scientific">Aeromonas schubertii</name>
    <dbReference type="NCBI Taxonomy" id="652"/>
    <lineage>
        <taxon>Bacteria</taxon>
        <taxon>Pseudomonadati</taxon>
        <taxon>Pseudomonadota</taxon>
        <taxon>Gammaproteobacteria</taxon>
        <taxon>Aeromonadales</taxon>
        <taxon>Aeromonadaceae</taxon>
        <taxon>Aeromonas</taxon>
    </lineage>
</organism>
<protein>
    <submittedName>
        <fullName evidence="1">Beta-galactosidase subunit beta</fullName>
        <ecNumber evidence="1">3.2.1.23</ecNumber>
    </submittedName>
</protein>
<accession>A0ABS7VH89</accession>
<keyword evidence="2" id="KW-1185">Reference proteome</keyword>
<dbReference type="GO" id="GO:0004565">
    <property type="term" value="F:beta-galactosidase activity"/>
    <property type="evidence" value="ECO:0007669"/>
    <property type="project" value="UniProtKB-EC"/>
</dbReference>
<evidence type="ECO:0000313" key="1">
    <source>
        <dbReference type="EMBL" id="MBZ6068249.1"/>
    </source>
</evidence>
<proteinExistence type="predicted"/>
<dbReference type="Gene3D" id="2.60.120.370">
    <property type="entry name" value="YhcH/YjgK/YiaL"/>
    <property type="match status" value="1"/>
</dbReference>
<dbReference type="SUPFAM" id="SSF51197">
    <property type="entry name" value="Clavaminate synthase-like"/>
    <property type="match status" value="1"/>
</dbReference>